<organism evidence="4 5">
    <name type="scientific">Marinicauda salina</name>
    <dbReference type="NCBI Taxonomy" id="2135793"/>
    <lineage>
        <taxon>Bacteria</taxon>
        <taxon>Pseudomonadati</taxon>
        <taxon>Pseudomonadota</taxon>
        <taxon>Alphaproteobacteria</taxon>
        <taxon>Maricaulales</taxon>
        <taxon>Maricaulaceae</taxon>
        <taxon>Marinicauda</taxon>
    </lineage>
</organism>
<feature type="transmembrane region" description="Helical" evidence="1">
    <location>
        <begin position="383"/>
        <end position="404"/>
    </location>
</feature>
<comment type="caution">
    <text evidence="4">The sequence shown here is derived from an EMBL/GenBank/DDBJ whole genome shotgun (WGS) entry which is preliminary data.</text>
</comment>
<name>A0A2U2BT52_9PROT</name>
<feature type="chain" id="PRO_5015606685" description="DUF8173 domain-containing protein" evidence="2">
    <location>
        <begin position="31"/>
        <end position="418"/>
    </location>
</feature>
<feature type="transmembrane region" description="Helical" evidence="1">
    <location>
        <begin position="253"/>
        <end position="274"/>
    </location>
</feature>
<evidence type="ECO:0000313" key="5">
    <source>
        <dbReference type="Proteomes" id="UP000245168"/>
    </source>
</evidence>
<feature type="transmembrane region" description="Helical" evidence="1">
    <location>
        <begin position="325"/>
        <end position="346"/>
    </location>
</feature>
<dbReference type="Proteomes" id="UP000245168">
    <property type="component" value="Unassembled WGS sequence"/>
</dbReference>
<protein>
    <recommendedName>
        <fullName evidence="3">DUF8173 domain-containing protein</fullName>
    </recommendedName>
</protein>
<evidence type="ECO:0000313" key="4">
    <source>
        <dbReference type="EMBL" id="PWE17202.1"/>
    </source>
</evidence>
<evidence type="ECO:0000256" key="1">
    <source>
        <dbReference type="SAM" id="Phobius"/>
    </source>
</evidence>
<dbReference type="InterPro" id="IPR007607">
    <property type="entry name" value="BacA/B"/>
</dbReference>
<feature type="domain" description="DUF8173" evidence="3">
    <location>
        <begin position="253"/>
        <end position="399"/>
    </location>
</feature>
<reference evidence="5" key="1">
    <citation type="submission" date="2018-05" db="EMBL/GenBank/DDBJ databases">
        <authorList>
            <person name="Liu B.-T."/>
        </authorList>
    </citation>
    <scope>NUCLEOTIDE SEQUENCE [LARGE SCALE GENOMIC DNA]</scope>
    <source>
        <strain evidence="5">WD6-1</strain>
    </source>
</reference>
<evidence type="ECO:0000256" key="2">
    <source>
        <dbReference type="SAM" id="SignalP"/>
    </source>
</evidence>
<sequence length="418" mass="42889">MNRTVRPMNNLKSLLFGALLALAAGAGAQAQYLGGDLNLSLDEDDDIRFLAGDVTLDGRVGGDVRGIAGDVSIDADIGGDVSIVGADVTLNGLVGGDVDLAGADLLIGSDVDGDVDAAGANVTFTGRIGGSVEAAGALITLEEGAEIAGDAEFAAREVQLLGRIGGSLEARARDLRIHGEIDGPLEIRARNVTFEDGARISGPIEVRGPNEPEIAEGAEIAGEVTYEFAEWDEHQIGEFEGVNFDLDFGPPSWAFGGAFAASAFVLGLLASLMAPKSVAAVAMAFRKRPWISGLLGLVVFAVSPVLVLTLAVLLLATVIGIPLALVVLFAFPVILFLAFAFGGVAIGDMIFNRSGERAGLGLRTGSLALVLLALAALGAVPVLGWIVSLVVLCIGFGAWSMAIFSRQLPEEAASEPAA</sequence>
<accession>A0A2U2BT52</accession>
<feature type="transmembrane region" description="Helical" evidence="1">
    <location>
        <begin position="358"/>
        <end position="377"/>
    </location>
</feature>
<keyword evidence="1" id="KW-1133">Transmembrane helix</keyword>
<proteinExistence type="predicted"/>
<feature type="transmembrane region" description="Helical" evidence="1">
    <location>
        <begin position="294"/>
        <end position="319"/>
    </location>
</feature>
<dbReference type="EMBL" id="QEXV01000003">
    <property type="protein sequence ID" value="PWE17202.1"/>
    <property type="molecule type" value="Genomic_DNA"/>
</dbReference>
<dbReference type="InterPro" id="IPR058486">
    <property type="entry name" value="DUF8173"/>
</dbReference>
<dbReference type="Pfam" id="PF26514">
    <property type="entry name" value="DUF8173"/>
    <property type="match status" value="1"/>
</dbReference>
<dbReference type="Pfam" id="PF04519">
    <property type="entry name" value="Bactofilin"/>
    <property type="match status" value="1"/>
</dbReference>
<evidence type="ECO:0000259" key="3">
    <source>
        <dbReference type="Pfam" id="PF26514"/>
    </source>
</evidence>
<keyword evidence="1" id="KW-0472">Membrane</keyword>
<keyword evidence="1" id="KW-0812">Transmembrane</keyword>
<feature type="signal peptide" evidence="2">
    <location>
        <begin position="1"/>
        <end position="30"/>
    </location>
</feature>
<keyword evidence="2" id="KW-0732">Signal</keyword>
<keyword evidence="5" id="KW-1185">Reference proteome</keyword>
<dbReference type="AlphaFoldDB" id="A0A2U2BT52"/>
<gene>
    <name evidence="4" type="ORF">DDZ18_05780</name>
</gene>